<dbReference type="EMBL" id="JABBWG010000005">
    <property type="protein sequence ID" value="KAG1822888.1"/>
    <property type="molecule type" value="Genomic_DNA"/>
</dbReference>
<dbReference type="SUPFAM" id="SSF56112">
    <property type="entry name" value="Protein kinase-like (PK-like)"/>
    <property type="match status" value="1"/>
</dbReference>
<evidence type="ECO:0008006" key="3">
    <source>
        <dbReference type="Google" id="ProtNLM"/>
    </source>
</evidence>
<dbReference type="Gene3D" id="1.10.510.10">
    <property type="entry name" value="Transferase(Phosphotransferase) domain 1"/>
    <property type="match status" value="1"/>
</dbReference>
<dbReference type="GeneID" id="64628768"/>
<dbReference type="AlphaFoldDB" id="A0A9P7EJC2"/>
<accession>A0A9P7EJC2</accession>
<name>A0A9P7EJC2_9AGAM</name>
<comment type="caution">
    <text evidence="1">The sequence shown here is derived from an EMBL/GenBank/DDBJ whole genome shotgun (WGS) entry which is preliminary data.</text>
</comment>
<dbReference type="RefSeq" id="XP_041197294.1">
    <property type="nucleotide sequence ID" value="XM_041334751.1"/>
</dbReference>
<dbReference type="OrthoDB" id="5979581at2759"/>
<proteinExistence type="predicted"/>
<gene>
    <name evidence="1" type="ORF">BJ212DRAFT_1331193</name>
</gene>
<reference evidence="1" key="1">
    <citation type="journal article" date="2020" name="New Phytol.">
        <title>Comparative genomics reveals dynamic genome evolution in host specialist ectomycorrhizal fungi.</title>
        <authorList>
            <person name="Lofgren L.A."/>
            <person name="Nguyen N.H."/>
            <person name="Vilgalys R."/>
            <person name="Ruytinx J."/>
            <person name="Liao H.L."/>
            <person name="Branco S."/>
            <person name="Kuo A."/>
            <person name="LaButti K."/>
            <person name="Lipzen A."/>
            <person name="Andreopoulos W."/>
            <person name="Pangilinan J."/>
            <person name="Riley R."/>
            <person name="Hundley H."/>
            <person name="Na H."/>
            <person name="Barry K."/>
            <person name="Grigoriev I.V."/>
            <person name="Stajich J.E."/>
            <person name="Kennedy P.G."/>
        </authorList>
    </citation>
    <scope>NUCLEOTIDE SEQUENCE</scope>
    <source>
        <strain evidence="1">MN1</strain>
    </source>
</reference>
<organism evidence="1 2">
    <name type="scientific">Suillus subaureus</name>
    <dbReference type="NCBI Taxonomy" id="48587"/>
    <lineage>
        <taxon>Eukaryota</taxon>
        <taxon>Fungi</taxon>
        <taxon>Dikarya</taxon>
        <taxon>Basidiomycota</taxon>
        <taxon>Agaricomycotina</taxon>
        <taxon>Agaricomycetes</taxon>
        <taxon>Agaricomycetidae</taxon>
        <taxon>Boletales</taxon>
        <taxon>Suillineae</taxon>
        <taxon>Suillaceae</taxon>
        <taxon>Suillus</taxon>
    </lineage>
</organism>
<keyword evidence="2" id="KW-1185">Reference proteome</keyword>
<dbReference type="InterPro" id="IPR011009">
    <property type="entry name" value="Kinase-like_dom_sf"/>
</dbReference>
<dbReference type="Proteomes" id="UP000807769">
    <property type="component" value="Unassembled WGS sequence"/>
</dbReference>
<evidence type="ECO:0000313" key="1">
    <source>
        <dbReference type="EMBL" id="KAG1822888.1"/>
    </source>
</evidence>
<sequence>MELIGPLPERWKPYWNSKCFEDSDGNFTIDPDAIWKERCPPKNDDDATGSVVTVVGLLRDMLCWEPMARPTAADLLQHPWFAT</sequence>
<evidence type="ECO:0000313" key="2">
    <source>
        <dbReference type="Proteomes" id="UP000807769"/>
    </source>
</evidence>
<protein>
    <recommendedName>
        <fullName evidence="3">Protein kinase domain-containing protein</fullName>
    </recommendedName>
</protein>